<feature type="compositionally biased region" description="Polar residues" evidence="1">
    <location>
        <begin position="1"/>
        <end position="27"/>
    </location>
</feature>
<sequence length="898" mass="101416">MSSGDLTASRSSSPRTSVTGRLQSQESMDPAQIPLPPSEAGSIQENEVRDTVISLNAGTEADLDLQSMNIPEAVPFSARLGEFWDAMGGKEYVFLRRAAEHDPYIPNPRPIPTEPTENVDEGKKPTRTESWERMLKEVSRHDEDMVKGWRDDIDTLLVFAGLFSAVVTAFVIESYQWLVEDPADTTVTLLTHLIAVQVNGSQSASFEPTQFKADPSSIRINVFWFLSLILSLTSALFGLLCKQWVREHQRDTTTRTPGEALALRQLRRDSFDKWGVSSFLSALPILLEAALLFFFVGVLDLLWSRHHVPFAVCFVAISFSAGLYFLTALLPTLMVPRDQTDDIEDRRFNRLSYQFICPYKSPQAWLVYRLSSIILRPLFKIPAISDFFHEKTRGLWDHVTSPAQDWSSFDLWVVRQFDQQIWLPINEGNFNLKVYELRAFEWAVTMFRDSPSMIPHLQNVLETNPPSVAVSAVLDRWDCMVRNTVSMEDVENVLRDPYSPLWEPTIRHPVLQPEGINLLFHQQYWVNLAAQPFLHYNLNLLIGSMKNADLQHSTSLRFVIPFSVVDALWTHEDPTIRVGSLTLLSLFEESWKPCPGYDEERHDDERRAFMQALADHINRKDRVSALLKSKRGQAFIRFIHNEAITRQFVSRSLWGDLYGLGDIWSQAIKRAQEVGNLPSDYFAPIPDYQAPLPTLPNLDAIRYSVETQRDSQVDDSEVLNIVTLNEHGDAIGADPPEGLIRRLHNFGAWLVARRWLSSFLGSEKATHNNVNDNAIPGGRIADSPDEMIEIASRESGEGHEGNAQHLGRDDSMKDLGPRQQTDTGIVGNSSGQGDKVADIGGDSYGPRRQGSRADIMGQPTHDQEDVDEDNGHRLGADTGTLGDRDEVEVHGDSYRLQR</sequence>
<dbReference type="Proteomes" id="UP000054988">
    <property type="component" value="Unassembled WGS sequence"/>
</dbReference>
<feature type="region of interest" description="Disordered" evidence="1">
    <location>
        <begin position="794"/>
        <end position="898"/>
    </location>
</feature>
<feature type="domain" description="DUF6535" evidence="3">
    <location>
        <begin position="131"/>
        <end position="304"/>
    </location>
</feature>
<feature type="transmembrane region" description="Helical" evidence="2">
    <location>
        <begin position="308"/>
        <end position="330"/>
    </location>
</feature>
<evidence type="ECO:0000313" key="4">
    <source>
        <dbReference type="EMBL" id="KTB44405.1"/>
    </source>
</evidence>
<feature type="compositionally biased region" description="Basic and acidic residues" evidence="1">
    <location>
        <begin position="794"/>
        <end position="816"/>
    </location>
</feature>
<dbReference type="AlphaFoldDB" id="A0A0W0G7F1"/>
<keyword evidence="2" id="KW-1133">Transmembrane helix</keyword>
<proteinExistence type="predicted"/>
<gene>
    <name evidence="4" type="ORF">WG66_3004</name>
</gene>
<dbReference type="eggNOG" id="ENOG502SN69">
    <property type="taxonomic scope" value="Eukaryota"/>
</dbReference>
<comment type="caution">
    <text evidence="4">The sequence shown here is derived from an EMBL/GenBank/DDBJ whole genome shotgun (WGS) entry which is preliminary data.</text>
</comment>
<name>A0A0W0G7F1_MONRR</name>
<reference evidence="4 5" key="1">
    <citation type="submission" date="2015-12" db="EMBL/GenBank/DDBJ databases">
        <title>Draft genome sequence of Moniliophthora roreri, the causal agent of frosty pod rot of cacao.</title>
        <authorList>
            <person name="Aime M.C."/>
            <person name="Diaz-Valderrama J.R."/>
            <person name="Kijpornyongpan T."/>
            <person name="Phillips-Mora W."/>
        </authorList>
    </citation>
    <scope>NUCLEOTIDE SEQUENCE [LARGE SCALE GENOMIC DNA]</scope>
    <source>
        <strain evidence="4 5">MCA 2952</strain>
    </source>
</reference>
<feature type="compositionally biased region" description="Basic and acidic residues" evidence="1">
    <location>
        <begin position="882"/>
        <end position="898"/>
    </location>
</feature>
<feature type="region of interest" description="Disordered" evidence="1">
    <location>
        <begin position="105"/>
        <end position="127"/>
    </location>
</feature>
<feature type="transmembrane region" description="Helical" evidence="2">
    <location>
        <begin position="155"/>
        <end position="172"/>
    </location>
</feature>
<evidence type="ECO:0000256" key="1">
    <source>
        <dbReference type="SAM" id="MobiDB-lite"/>
    </source>
</evidence>
<feature type="compositionally biased region" description="Polar residues" evidence="1">
    <location>
        <begin position="818"/>
        <end position="832"/>
    </location>
</feature>
<dbReference type="EMBL" id="LATX01000931">
    <property type="protein sequence ID" value="KTB44405.1"/>
    <property type="molecule type" value="Genomic_DNA"/>
</dbReference>
<evidence type="ECO:0000313" key="5">
    <source>
        <dbReference type="Proteomes" id="UP000054988"/>
    </source>
</evidence>
<organism evidence="4 5">
    <name type="scientific">Moniliophthora roreri</name>
    <name type="common">Frosty pod rot fungus</name>
    <name type="synonym">Monilia roreri</name>
    <dbReference type="NCBI Taxonomy" id="221103"/>
    <lineage>
        <taxon>Eukaryota</taxon>
        <taxon>Fungi</taxon>
        <taxon>Dikarya</taxon>
        <taxon>Basidiomycota</taxon>
        <taxon>Agaricomycotina</taxon>
        <taxon>Agaricomycetes</taxon>
        <taxon>Agaricomycetidae</taxon>
        <taxon>Agaricales</taxon>
        <taxon>Marasmiineae</taxon>
        <taxon>Marasmiaceae</taxon>
        <taxon>Moniliophthora</taxon>
    </lineage>
</organism>
<keyword evidence="2" id="KW-0812">Transmembrane</keyword>
<accession>A0A0W0G7F1</accession>
<keyword evidence="2" id="KW-0472">Membrane</keyword>
<evidence type="ECO:0000259" key="3">
    <source>
        <dbReference type="Pfam" id="PF20153"/>
    </source>
</evidence>
<feature type="transmembrane region" description="Helical" evidence="2">
    <location>
        <begin position="222"/>
        <end position="241"/>
    </location>
</feature>
<evidence type="ECO:0000256" key="2">
    <source>
        <dbReference type="SAM" id="Phobius"/>
    </source>
</evidence>
<dbReference type="InterPro" id="IPR045338">
    <property type="entry name" value="DUF6535"/>
</dbReference>
<dbReference type="Pfam" id="PF20153">
    <property type="entry name" value="DUF6535"/>
    <property type="match status" value="1"/>
</dbReference>
<feature type="transmembrane region" description="Helical" evidence="2">
    <location>
        <begin position="274"/>
        <end position="296"/>
    </location>
</feature>
<feature type="region of interest" description="Disordered" evidence="1">
    <location>
        <begin position="1"/>
        <end position="46"/>
    </location>
</feature>
<protein>
    <recommendedName>
        <fullName evidence="3">DUF6535 domain-containing protein</fullName>
    </recommendedName>
</protein>